<dbReference type="Pfam" id="PF00989">
    <property type="entry name" value="PAS"/>
    <property type="match status" value="1"/>
</dbReference>
<comment type="similarity">
    <text evidence="1 8">Belongs to the photoactive yellow protein family.</text>
</comment>
<dbReference type="GO" id="GO:0009881">
    <property type="term" value="F:photoreceptor activity"/>
    <property type="evidence" value="ECO:0007669"/>
    <property type="project" value="UniProtKB-UniRule"/>
</dbReference>
<dbReference type="AlphaFoldDB" id="W9H3H4"/>
<comment type="PTM">
    <text evidence="9">The 4-hydroxycinnamic acid (p-coumaric acid) chromophore is covalently bound via a thioester linkage.</text>
</comment>
<dbReference type="RefSeq" id="WP_037450551.1">
    <property type="nucleotide sequence ID" value="NZ_AVFL01000006.1"/>
</dbReference>
<dbReference type="InterPro" id="IPR013767">
    <property type="entry name" value="PAS_fold"/>
</dbReference>
<keyword evidence="3 8" id="KW-0600">Photoreceptor protein</keyword>
<keyword evidence="5 8" id="KW-0157">Chromophore</keyword>
<dbReference type="PIRSF" id="PIRSF000087">
    <property type="entry name" value="PYP"/>
    <property type="match status" value="1"/>
</dbReference>
<dbReference type="NCBIfam" id="TIGR02373">
    <property type="entry name" value="photo_yellow"/>
    <property type="match status" value="1"/>
</dbReference>
<dbReference type="Gene3D" id="3.30.450.20">
    <property type="entry name" value="PAS domain"/>
    <property type="match status" value="1"/>
</dbReference>
<dbReference type="GO" id="GO:0007602">
    <property type="term" value="P:phototransduction"/>
    <property type="evidence" value="ECO:0007669"/>
    <property type="project" value="UniProtKB-UniRule"/>
</dbReference>
<evidence type="ECO:0000256" key="7">
    <source>
        <dbReference type="NCBIfam" id="TIGR02373"/>
    </source>
</evidence>
<feature type="modified residue" description="S-(4-hydroxycinnamyl)cysteine" evidence="9">
    <location>
        <position position="73"/>
    </location>
</feature>
<sequence>MTGGLNVIEFGKSDIDNVVARMSGKDIDGLAFGAIQLDGKGVILQYNSAEGAITGRHPKDVIGKNFFTEVAPCTNKPEFKGEFDRGVKAGNLNTMFEYTFDYNMKPTKVKVHMKRALVGDTYWVFVKRL</sequence>
<keyword evidence="4 8" id="KW-0716">Sensory transduction</keyword>
<name>W9H3H4_9PROT</name>
<dbReference type="EMBL" id="AVFL01000006">
    <property type="protein sequence ID" value="EWY40735.1"/>
    <property type="molecule type" value="Genomic_DNA"/>
</dbReference>
<dbReference type="GO" id="GO:0006355">
    <property type="term" value="P:regulation of DNA-templated transcription"/>
    <property type="evidence" value="ECO:0007669"/>
    <property type="project" value="UniProtKB-UniRule"/>
</dbReference>
<dbReference type="InterPro" id="IPR012130">
    <property type="entry name" value="PYP"/>
</dbReference>
<evidence type="ECO:0000256" key="5">
    <source>
        <dbReference type="ARBA" id="ARBA00022991"/>
    </source>
</evidence>
<protein>
    <recommendedName>
        <fullName evidence="2 7">Photoactive yellow protein</fullName>
        <shortName evidence="8">PYP</shortName>
    </recommendedName>
</protein>
<evidence type="ECO:0000256" key="4">
    <source>
        <dbReference type="ARBA" id="ARBA00022606"/>
    </source>
</evidence>
<evidence type="ECO:0000256" key="3">
    <source>
        <dbReference type="ARBA" id="ARBA00022543"/>
    </source>
</evidence>
<accession>W9H3H4</accession>
<evidence type="ECO:0000256" key="9">
    <source>
        <dbReference type="PIRSR" id="PIRSR000087-50"/>
    </source>
</evidence>
<dbReference type="CDD" id="cd00130">
    <property type="entry name" value="PAS"/>
    <property type="match status" value="1"/>
</dbReference>
<dbReference type="PROSITE" id="PS50112">
    <property type="entry name" value="PAS"/>
    <property type="match status" value="1"/>
</dbReference>
<feature type="domain" description="PAS" evidence="10">
    <location>
        <begin position="37"/>
        <end position="90"/>
    </location>
</feature>
<gene>
    <name evidence="11" type="ORF">N825_32935</name>
</gene>
<dbReference type="STRING" id="1385369.N825_32935"/>
<keyword evidence="12" id="KW-1185">Reference proteome</keyword>
<evidence type="ECO:0000256" key="6">
    <source>
        <dbReference type="ARBA" id="ARBA00023170"/>
    </source>
</evidence>
<evidence type="ECO:0000313" key="12">
    <source>
        <dbReference type="Proteomes" id="UP000019486"/>
    </source>
</evidence>
<reference evidence="11 12" key="1">
    <citation type="submission" date="2013-08" db="EMBL/GenBank/DDBJ databases">
        <title>The genome sequence of Skermanella stibiiresistens.</title>
        <authorList>
            <person name="Zhu W."/>
            <person name="Wang G."/>
        </authorList>
    </citation>
    <scope>NUCLEOTIDE SEQUENCE [LARGE SCALE GENOMIC DNA]</scope>
    <source>
        <strain evidence="11 12">SB22</strain>
    </source>
</reference>
<evidence type="ECO:0000313" key="11">
    <source>
        <dbReference type="EMBL" id="EWY40735.1"/>
    </source>
</evidence>
<dbReference type="OrthoDB" id="329226at2"/>
<dbReference type="Proteomes" id="UP000019486">
    <property type="component" value="Unassembled WGS sequence"/>
</dbReference>
<evidence type="ECO:0000256" key="8">
    <source>
        <dbReference type="PIRNR" id="PIRNR000087"/>
    </source>
</evidence>
<dbReference type="PATRIC" id="fig|1385369.3.peg.2029"/>
<keyword evidence="6 8" id="KW-0675">Receptor</keyword>
<dbReference type="InterPro" id="IPR035965">
    <property type="entry name" value="PAS-like_dom_sf"/>
</dbReference>
<dbReference type="InterPro" id="IPR000014">
    <property type="entry name" value="PAS"/>
</dbReference>
<organism evidence="11 12">
    <name type="scientific">Skermanella stibiiresistens SB22</name>
    <dbReference type="NCBI Taxonomy" id="1385369"/>
    <lineage>
        <taxon>Bacteria</taxon>
        <taxon>Pseudomonadati</taxon>
        <taxon>Pseudomonadota</taxon>
        <taxon>Alphaproteobacteria</taxon>
        <taxon>Rhodospirillales</taxon>
        <taxon>Azospirillaceae</taxon>
        <taxon>Skermanella</taxon>
    </lineage>
</organism>
<dbReference type="SUPFAM" id="SSF55785">
    <property type="entry name" value="PYP-like sensor domain (PAS domain)"/>
    <property type="match status" value="1"/>
</dbReference>
<proteinExistence type="inferred from homology"/>
<evidence type="ECO:0000259" key="10">
    <source>
        <dbReference type="PROSITE" id="PS50112"/>
    </source>
</evidence>
<evidence type="ECO:0000256" key="1">
    <source>
        <dbReference type="ARBA" id="ARBA00009132"/>
    </source>
</evidence>
<evidence type="ECO:0000256" key="2">
    <source>
        <dbReference type="ARBA" id="ARBA00019243"/>
    </source>
</evidence>
<comment type="caution">
    <text evidence="11">The sequence shown here is derived from an EMBL/GenBank/DDBJ whole genome shotgun (WGS) entry which is preliminary data.</text>
</comment>